<proteinExistence type="predicted"/>
<evidence type="ECO:0000313" key="1">
    <source>
        <dbReference type="EMBL" id="MBC3941604.1"/>
    </source>
</evidence>
<comment type="caution">
    <text evidence="1">The sequence shown here is derived from an EMBL/GenBank/DDBJ whole genome shotgun (WGS) entry which is preliminary data.</text>
</comment>
<dbReference type="RefSeq" id="WP_187503351.1">
    <property type="nucleotide sequence ID" value="NZ_CP162536.1"/>
</dbReference>
<accession>A0ABR7AMC0</accession>
<organism evidence="1 2">
    <name type="scientific">Sphingomonas albertensis</name>
    <dbReference type="NCBI Taxonomy" id="2762591"/>
    <lineage>
        <taxon>Bacteria</taxon>
        <taxon>Pseudomonadati</taxon>
        <taxon>Pseudomonadota</taxon>
        <taxon>Alphaproteobacteria</taxon>
        <taxon>Sphingomonadales</taxon>
        <taxon>Sphingomonadaceae</taxon>
        <taxon>Sphingomonas</taxon>
    </lineage>
</organism>
<dbReference type="Proteomes" id="UP000597613">
    <property type="component" value="Unassembled WGS sequence"/>
</dbReference>
<name>A0ABR7AMC0_9SPHN</name>
<sequence>METYLDTLALLREALAMMEAVGDTLIAAHIATPLALLEDRVAAQNGIAEPDGPA</sequence>
<gene>
    <name evidence="1" type="ORF">H8S47_07885</name>
</gene>
<reference evidence="1 2" key="1">
    <citation type="submission" date="2020-08" db="EMBL/GenBank/DDBJ databases">
        <title>Putative novel bacterial strains isolated from necrotic wheat leaf tissues caused by Xanthomonas translucens.</title>
        <authorList>
            <person name="Tambong J.T."/>
        </authorList>
    </citation>
    <scope>NUCLEOTIDE SEQUENCE [LARGE SCALE GENOMIC DNA]</scope>
    <source>
        <strain evidence="2">DOAB 1063</strain>
    </source>
</reference>
<keyword evidence="2" id="KW-1185">Reference proteome</keyword>
<protein>
    <submittedName>
        <fullName evidence="1">Uncharacterized protein</fullName>
    </submittedName>
</protein>
<dbReference type="EMBL" id="JACONT010000013">
    <property type="protein sequence ID" value="MBC3941604.1"/>
    <property type="molecule type" value="Genomic_DNA"/>
</dbReference>
<evidence type="ECO:0000313" key="2">
    <source>
        <dbReference type="Proteomes" id="UP000597613"/>
    </source>
</evidence>